<accession>A0A6L7I4W9</accession>
<dbReference type="InterPro" id="IPR051531">
    <property type="entry name" value="N-acetyltransferase"/>
</dbReference>
<dbReference type="InterPro" id="IPR016181">
    <property type="entry name" value="Acyl_CoA_acyltransferase"/>
</dbReference>
<keyword evidence="3" id="KW-1185">Reference proteome</keyword>
<proteinExistence type="predicted"/>
<dbReference type="SUPFAM" id="SSF55729">
    <property type="entry name" value="Acyl-CoA N-acyltransferases (Nat)"/>
    <property type="match status" value="1"/>
</dbReference>
<feature type="domain" description="N-acetyltransferase" evidence="1">
    <location>
        <begin position="39"/>
        <end position="185"/>
    </location>
</feature>
<keyword evidence="2" id="KW-0808">Transferase</keyword>
<dbReference type="Proteomes" id="UP000474778">
    <property type="component" value="Unassembled WGS sequence"/>
</dbReference>
<comment type="caution">
    <text evidence="2">The sequence shown here is derived from an EMBL/GenBank/DDBJ whole genome shotgun (WGS) entry which is preliminary data.</text>
</comment>
<name>A0A6L7I4W9_9GAMM</name>
<dbReference type="InterPro" id="IPR000182">
    <property type="entry name" value="GNAT_dom"/>
</dbReference>
<reference evidence="2 3" key="1">
    <citation type="submission" date="2019-12" db="EMBL/GenBank/DDBJ databases">
        <title>Shewanella insulae sp. nov., isolated from a tidal flat.</title>
        <authorList>
            <person name="Yoon J.-H."/>
        </authorList>
    </citation>
    <scope>NUCLEOTIDE SEQUENCE [LARGE SCALE GENOMIC DNA]</scope>
    <source>
        <strain evidence="2 3">JBTF-M18</strain>
    </source>
</reference>
<organism evidence="2 3">
    <name type="scientific">Shewanella insulae</name>
    <dbReference type="NCBI Taxonomy" id="2681496"/>
    <lineage>
        <taxon>Bacteria</taxon>
        <taxon>Pseudomonadati</taxon>
        <taxon>Pseudomonadota</taxon>
        <taxon>Gammaproteobacteria</taxon>
        <taxon>Alteromonadales</taxon>
        <taxon>Shewanellaceae</taxon>
        <taxon>Shewanella</taxon>
    </lineage>
</organism>
<dbReference type="AlphaFoldDB" id="A0A6L7I4W9"/>
<evidence type="ECO:0000259" key="1">
    <source>
        <dbReference type="Pfam" id="PF13302"/>
    </source>
</evidence>
<protein>
    <submittedName>
        <fullName evidence="2">GNAT family N-acetyltransferase</fullName>
    </submittedName>
</protein>
<dbReference type="PANTHER" id="PTHR43792:SF1">
    <property type="entry name" value="N-ACETYLTRANSFERASE DOMAIN-CONTAINING PROTEIN"/>
    <property type="match status" value="1"/>
</dbReference>
<dbReference type="PANTHER" id="PTHR43792">
    <property type="entry name" value="GNAT FAMILY, PUTATIVE (AFU_ORTHOLOGUE AFUA_3G00765)-RELATED-RELATED"/>
    <property type="match status" value="1"/>
</dbReference>
<dbReference type="EMBL" id="WRPA01000019">
    <property type="protein sequence ID" value="MXR70421.1"/>
    <property type="molecule type" value="Genomic_DNA"/>
</dbReference>
<dbReference type="Gene3D" id="3.40.630.30">
    <property type="match status" value="1"/>
</dbReference>
<evidence type="ECO:0000313" key="3">
    <source>
        <dbReference type="Proteomes" id="UP000474778"/>
    </source>
</evidence>
<evidence type="ECO:0000313" key="2">
    <source>
        <dbReference type="EMBL" id="MXR70421.1"/>
    </source>
</evidence>
<sequence>MPDNESFTSRQQPSSCLPSNCLPSRLTHYLADHGFTSERLTMRPISEADKKLYRRLYCDKRVMRHIGAPLTQAQADRAFQTAWTQMNRAISGTVPTSQYMNWAIVERQSLRTIGVQGLTWQGEDRSQAEIGIMLLPQANGKLYPEEAMGALMEYAYLKLGVTRILANFAAKNLATERFVKKLGFVFGSNALSTANSEPKKAHQMKSCFADPHHYKSTK</sequence>
<gene>
    <name evidence="2" type="ORF">GNT65_17320</name>
</gene>
<dbReference type="GO" id="GO:0016747">
    <property type="term" value="F:acyltransferase activity, transferring groups other than amino-acyl groups"/>
    <property type="evidence" value="ECO:0007669"/>
    <property type="project" value="InterPro"/>
</dbReference>
<dbReference type="Pfam" id="PF13302">
    <property type="entry name" value="Acetyltransf_3"/>
    <property type="match status" value="1"/>
</dbReference>